<dbReference type="Pfam" id="PF01408">
    <property type="entry name" value="GFO_IDH_MocA"/>
    <property type="match status" value="1"/>
</dbReference>
<comment type="caution">
    <text evidence="8">The sequence shown here is derived from an EMBL/GenBank/DDBJ whole genome shotgun (WGS) entry which is preliminary data.</text>
</comment>
<name>A0A3A1YNZ2_9FLAO</name>
<dbReference type="GO" id="GO:0000166">
    <property type="term" value="F:nucleotide binding"/>
    <property type="evidence" value="ECO:0007669"/>
    <property type="project" value="InterPro"/>
</dbReference>
<organism evidence="8 9">
    <name type="scientific">Capnocytophaga canis</name>
    <dbReference type="NCBI Taxonomy" id="1848903"/>
    <lineage>
        <taxon>Bacteria</taxon>
        <taxon>Pseudomonadati</taxon>
        <taxon>Bacteroidota</taxon>
        <taxon>Flavobacteriia</taxon>
        <taxon>Flavobacteriales</taxon>
        <taxon>Flavobacteriaceae</taxon>
        <taxon>Capnocytophaga</taxon>
    </lineage>
</organism>
<dbReference type="GO" id="GO:0016798">
    <property type="term" value="F:hydrolase activity, acting on glycosyl bonds"/>
    <property type="evidence" value="ECO:0007669"/>
    <property type="project" value="UniProtKB-KW"/>
</dbReference>
<keyword evidence="4" id="KW-0520">NAD</keyword>
<dbReference type="EMBL" id="NSDI01000001">
    <property type="protein sequence ID" value="RIY38014.1"/>
    <property type="molecule type" value="Genomic_DNA"/>
</dbReference>
<proteinExistence type="inferred from homology"/>
<comment type="cofactor">
    <cofactor evidence="1">
        <name>NAD(+)</name>
        <dbReference type="ChEBI" id="CHEBI:57540"/>
    </cofactor>
</comment>
<dbReference type="Gene3D" id="3.40.50.720">
    <property type="entry name" value="NAD(P)-binding Rossmann-like Domain"/>
    <property type="match status" value="1"/>
</dbReference>
<evidence type="ECO:0000256" key="1">
    <source>
        <dbReference type="ARBA" id="ARBA00001911"/>
    </source>
</evidence>
<dbReference type="SUPFAM" id="SSF51735">
    <property type="entry name" value="NAD(P)-binding Rossmann-fold domains"/>
    <property type="match status" value="1"/>
</dbReference>
<dbReference type="InterPro" id="IPR049303">
    <property type="entry name" value="Glyco_hydro_109_C"/>
</dbReference>
<dbReference type="PANTHER" id="PTHR43818:SF1">
    <property type="entry name" value="GLYCOSYL HYDROLASE FAMILY 109 PROTEIN"/>
    <property type="match status" value="1"/>
</dbReference>
<evidence type="ECO:0000256" key="2">
    <source>
        <dbReference type="ARBA" id="ARBA00009329"/>
    </source>
</evidence>
<evidence type="ECO:0000256" key="5">
    <source>
        <dbReference type="ARBA" id="ARBA00023295"/>
    </source>
</evidence>
<dbReference type="PANTHER" id="PTHR43818">
    <property type="entry name" value="BCDNA.GH03377"/>
    <property type="match status" value="1"/>
</dbReference>
<dbReference type="Proteomes" id="UP000265497">
    <property type="component" value="Unassembled WGS sequence"/>
</dbReference>
<evidence type="ECO:0000313" key="8">
    <source>
        <dbReference type="EMBL" id="RIY38014.1"/>
    </source>
</evidence>
<dbReference type="AlphaFoldDB" id="A0A3A1YNZ2"/>
<keyword evidence="5" id="KW-0326">Glycosidase</keyword>
<dbReference type="InterPro" id="IPR036291">
    <property type="entry name" value="NAD(P)-bd_dom_sf"/>
</dbReference>
<dbReference type="InterPro" id="IPR050463">
    <property type="entry name" value="Gfo/Idh/MocA_oxidrdct_glycsds"/>
</dbReference>
<feature type="domain" description="Glycosyl hydrolase 109 C-terminal" evidence="7">
    <location>
        <begin position="150"/>
        <end position="313"/>
    </location>
</feature>
<sequence>MTKSVFNLAVAPIENLSIGFIGVGIRGVEALKRYMCLDVHISAICDIYPKYIEKAKKITEKQSVAPVFLSGKEDWKKLCQLPNLDLVYISTPWEMHTEMAVYAMQQGKHVAIEVPLAMTVYDCWKIVKTAEATQRHCMMLENTCYDNFELMTLQMIQKGLLGEIVHGEGAYIHDLRRLNFQQNDRDTLRGEWRMKYSQTHNGNPYPTHGIAPICQAMNILRGDNLTRLVSMSSLAIGMQRYAENTFGKDSPQAQVQYTGDMNLTLIKTALGKTILLQHDATSPRPYSRIFLLSGTDGFVQKYPTPQIYFDKRATPQLSTHEMELYMQENEHPFVKQTAYLRELLPNQKPMDIIMDYRLVYCLKNGLPLDQNVYDGALWSCITELSELSVQNGNIPVEIPDFTKSISH</sequence>
<feature type="domain" description="Gfo/Idh/MocA-like oxidoreductase N-terminal" evidence="6">
    <location>
        <begin position="17"/>
        <end position="139"/>
    </location>
</feature>
<dbReference type="Gene3D" id="3.30.360.10">
    <property type="entry name" value="Dihydrodipicolinate Reductase, domain 2"/>
    <property type="match status" value="1"/>
</dbReference>
<dbReference type="RefSeq" id="WP_119651936.1">
    <property type="nucleotide sequence ID" value="NZ_NSDI01000001.1"/>
</dbReference>
<evidence type="ECO:0000256" key="3">
    <source>
        <dbReference type="ARBA" id="ARBA00022801"/>
    </source>
</evidence>
<evidence type="ECO:0000313" key="9">
    <source>
        <dbReference type="Proteomes" id="UP000265497"/>
    </source>
</evidence>
<protein>
    <submittedName>
        <fullName evidence="8">Acetylgalactosaminidase</fullName>
    </submittedName>
</protein>
<gene>
    <name evidence="8" type="ORF">CKY20_00240</name>
</gene>
<accession>A0A3A1YNZ2</accession>
<evidence type="ECO:0000259" key="7">
    <source>
        <dbReference type="Pfam" id="PF21252"/>
    </source>
</evidence>
<dbReference type="InterPro" id="IPR000683">
    <property type="entry name" value="Gfo/Idh/MocA-like_OxRdtase_N"/>
</dbReference>
<reference evidence="8 9" key="1">
    <citation type="submission" date="2017-08" db="EMBL/GenBank/DDBJ databases">
        <title>Capnocytophaga canis 17-158 assembly.</title>
        <authorList>
            <person name="Gulvik C.A."/>
        </authorList>
    </citation>
    <scope>NUCLEOTIDE SEQUENCE [LARGE SCALE GENOMIC DNA]</scope>
    <source>
        <strain evidence="8 9">17-158</strain>
    </source>
</reference>
<comment type="similarity">
    <text evidence="2">Belongs to the Gfo/Idh/MocA family. Glycosyl hydrolase 109 subfamily.</text>
</comment>
<keyword evidence="3" id="KW-0378">Hydrolase</keyword>
<evidence type="ECO:0000256" key="4">
    <source>
        <dbReference type="ARBA" id="ARBA00023027"/>
    </source>
</evidence>
<evidence type="ECO:0000259" key="6">
    <source>
        <dbReference type="Pfam" id="PF01408"/>
    </source>
</evidence>
<dbReference type="Pfam" id="PF21252">
    <property type="entry name" value="Glyco_hydro_109_C"/>
    <property type="match status" value="1"/>
</dbReference>